<keyword evidence="4" id="KW-0507">mRNA processing</keyword>
<evidence type="ECO:0000256" key="7">
    <source>
        <dbReference type="ARBA" id="ARBA00022840"/>
    </source>
</evidence>
<comment type="similarity">
    <text evidence="2">Belongs to the poly(A) polymerase family.</text>
</comment>
<protein>
    <recommendedName>
        <fullName evidence="3">polynucleotide adenylyltransferase</fullName>
        <ecNumber evidence="3">2.7.7.19</ecNumber>
    </recommendedName>
</protein>
<dbReference type="GO" id="GO:0031123">
    <property type="term" value="P:RNA 3'-end processing"/>
    <property type="evidence" value="ECO:0007669"/>
    <property type="project" value="InterPro"/>
</dbReference>
<evidence type="ECO:0000256" key="2">
    <source>
        <dbReference type="ARBA" id="ARBA00010912"/>
    </source>
</evidence>
<dbReference type="PANTHER" id="PTHR10682">
    <property type="entry name" value="POLY A POLYMERASE"/>
    <property type="match status" value="1"/>
</dbReference>
<dbReference type="InterPro" id="IPR007012">
    <property type="entry name" value="PolA_pol_cen_dom"/>
</dbReference>
<keyword evidence="7" id="KW-0067">ATP-binding</keyword>
<feature type="domain" description="Poly(A) polymerase central" evidence="10">
    <location>
        <begin position="101"/>
        <end position="240"/>
    </location>
</feature>
<dbReference type="EC" id="2.7.7.19" evidence="3"/>
<dbReference type="InterPro" id="IPR011068">
    <property type="entry name" value="NuclTrfase_I-like_C"/>
</dbReference>
<evidence type="ECO:0000256" key="4">
    <source>
        <dbReference type="ARBA" id="ARBA00022664"/>
    </source>
</evidence>
<comment type="caution">
    <text evidence="11">The sequence shown here is derived from an EMBL/GenBank/DDBJ whole genome shotgun (WGS) entry which is preliminary data.</text>
</comment>
<dbReference type="Pfam" id="PF04928">
    <property type="entry name" value="PAP_central"/>
    <property type="match status" value="1"/>
</dbReference>
<evidence type="ECO:0000259" key="10">
    <source>
        <dbReference type="Pfam" id="PF04928"/>
    </source>
</evidence>
<evidence type="ECO:0000256" key="5">
    <source>
        <dbReference type="ARBA" id="ARBA00022679"/>
    </source>
</evidence>
<dbReference type="EMBL" id="CAJNNW010030378">
    <property type="protein sequence ID" value="CAE8703284.1"/>
    <property type="molecule type" value="Genomic_DNA"/>
</dbReference>
<dbReference type="GO" id="GO:0005634">
    <property type="term" value="C:nucleus"/>
    <property type="evidence" value="ECO:0007669"/>
    <property type="project" value="UniProtKB-SubCell"/>
</dbReference>
<keyword evidence="8" id="KW-0539">Nucleus</keyword>
<dbReference type="GO" id="GO:0006397">
    <property type="term" value="P:mRNA processing"/>
    <property type="evidence" value="ECO:0007669"/>
    <property type="project" value="UniProtKB-KW"/>
</dbReference>
<accession>A0A813KCC3</accession>
<evidence type="ECO:0000256" key="1">
    <source>
        <dbReference type="ARBA" id="ARBA00004123"/>
    </source>
</evidence>
<organism evidence="11 12">
    <name type="scientific">Polarella glacialis</name>
    <name type="common">Dinoflagellate</name>
    <dbReference type="NCBI Taxonomy" id="89957"/>
    <lineage>
        <taxon>Eukaryota</taxon>
        <taxon>Sar</taxon>
        <taxon>Alveolata</taxon>
        <taxon>Dinophyceae</taxon>
        <taxon>Suessiales</taxon>
        <taxon>Suessiaceae</taxon>
        <taxon>Polarella</taxon>
    </lineage>
</organism>
<gene>
    <name evidence="11" type="ORF">PGLA2088_LOCUS32772</name>
</gene>
<comment type="subcellular location">
    <subcellularLocation>
        <location evidence="1">Nucleus</location>
    </subcellularLocation>
</comment>
<proteinExistence type="inferred from homology"/>
<name>A0A813KCC3_POLGL</name>
<dbReference type="Gene3D" id="1.10.1410.10">
    <property type="match status" value="1"/>
</dbReference>
<keyword evidence="6" id="KW-0547">Nucleotide-binding</keyword>
<dbReference type="AlphaFoldDB" id="A0A813KCC3"/>
<dbReference type="GO" id="GO:0005524">
    <property type="term" value="F:ATP binding"/>
    <property type="evidence" value="ECO:0007669"/>
    <property type="project" value="UniProtKB-KW"/>
</dbReference>
<sequence>MVDLVFVAPLGIQLVTMPPVIADLLLQRQDTQSIANALAEGPFAAPGLTFVMRGTAVKLLLAQDIQGLPEPASDFIVPNVSALVAREADQAILRSVFDVEVFRKLLRIIRTWAKQRGIYGSQFGFLSGTAWAILCARVCHAELQDLASLASIFFHSLSRWDPRKPLSITPEDPLTVSAIIPDASQPPAVLVVKLPLGQDLCASHNVTVTTSRILRTELRRAYKVAHQIVQGRSQWEDLFAPVLFFQRHRHYLEFDFVASSDDILSKWFAWGKDCLQNLVMLFETTLEGTVKVRPWPEWFQFKDSEWPHARAGFVALRIDRSANTPGGANPDSAKRIIDLREIVVQIMKTMSAWPEAQTYMNRFDLHIRHVKGEDLKEWKKSQEAGVVITRVGKQLTAEGGTLEAVPEDEGFDDEPADQ</sequence>
<dbReference type="SUPFAM" id="SSF81631">
    <property type="entry name" value="PAP/OAS1 substrate-binding domain"/>
    <property type="match status" value="1"/>
</dbReference>
<evidence type="ECO:0000313" key="12">
    <source>
        <dbReference type="Proteomes" id="UP000626109"/>
    </source>
</evidence>
<dbReference type="SUPFAM" id="SSF55003">
    <property type="entry name" value="PAP/Archaeal CCA-adding enzyme, C-terminal domain"/>
    <property type="match status" value="1"/>
</dbReference>
<evidence type="ECO:0000313" key="11">
    <source>
        <dbReference type="EMBL" id="CAE8703284.1"/>
    </source>
</evidence>
<reference evidence="11" key="1">
    <citation type="submission" date="2021-02" db="EMBL/GenBank/DDBJ databases">
        <authorList>
            <person name="Dougan E. K."/>
            <person name="Rhodes N."/>
            <person name="Thang M."/>
            <person name="Chan C."/>
        </authorList>
    </citation>
    <scope>NUCLEOTIDE SEQUENCE</scope>
</reference>
<feature type="region of interest" description="Disordered" evidence="9">
    <location>
        <begin position="398"/>
        <end position="418"/>
    </location>
</feature>
<evidence type="ECO:0000256" key="3">
    <source>
        <dbReference type="ARBA" id="ARBA00012388"/>
    </source>
</evidence>
<keyword evidence="5" id="KW-0808">Transferase</keyword>
<evidence type="ECO:0000256" key="9">
    <source>
        <dbReference type="SAM" id="MobiDB-lite"/>
    </source>
</evidence>
<dbReference type="GO" id="GO:0003723">
    <property type="term" value="F:RNA binding"/>
    <property type="evidence" value="ECO:0007669"/>
    <property type="project" value="InterPro"/>
</dbReference>
<dbReference type="Gene3D" id="3.30.70.590">
    <property type="entry name" value="Poly(A) polymerase predicted RNA binding domain"/>
    <property type="match status" value="1"/>
</dbReference>
<dbReference type="GO" id="GO:1990817">
    <property type="term" value="F:poly(A) RNA polymerase activity"/>
    <property type="evidence" value="ECO:0007669"/>
    <property type="project" value="UniProtKB-EC"/>
</dbReference>
<dbReference type="Proteomes" id="UP000626109">
    <property type="component" value="Unassembled WGS sequence"/>
</dbReference>
<dbReference type="PANTHER" id="PTHR10682:SF10">
    <property type="entry name" value="POLYNUCLEOTIDE ADENYLYLTRANSFERASE"/>
    <property type="match status" value="1"/>
</dbReference>
<evidence type="ECO:0000256" key="8">
    <source>
        <dbReference type="ARBA" id="ARBA00023242"/>
    </source>
</evidence>
<feature type="compositionally biased region" description="Acidic residues" evidence="9">
    <location>
        <begin position="405"/>
        <end position="418"/>
    </location>
</feature>
<evidence type="ECO:0000256" key="6">
    <source>
        <dbReference type="ARBA" id="ARBA00022741"/>
    </source>
</evidence>